<sequence length="805" mass="89158">MSQSKATTLPPITMEPSFSVKSIAALYTSTFAEGGLHPSYTAFNSFVTTKDRSLSCEEFVEASLKDVFDSIAMQDCLDGGISIVIRCPGFKANTTPSPEEVALDLYVTPHELQESPTRIGGDVSVLVQAFCEEFVVPHMEHFMKHCQIEGIEAPHRFTSTHINLSKLPHLPAPCDPAGARIQCSGYPKESFERDLASGLKSSTSSAAIRHVTAQVSTGPCGTTQASVPRGTTQVFNPHGTTQVASPRTQIYRRRPADAFLMKPIVLGPLLVSIGPHTDTILDRFELGDEILLKLHTLTTTVRNTRWEENLRSLKWGLNYEQVSKLNWALHADLQLGSGLRVHMAKRTQGLAKPTRARVQLTKEARTAITLQCREASQSFRKALEGTWQVLDDIAIKIASEHKKSVRRVQNELHMGYSLLHSKHSKKKGQDGNKENYGRGKDVLKGIVKDFKDEYNSLTEEEKANLIEEYKEYKATKTTGQHISTKSKINDVTNTLKAVESELNNLRSHTGAETIMYVVQGTTDLLLRGSQFATEGVQSFMESVMGINNQDLVSKLEGFVIQGMTGAAKNHQQRVAETIAKDPDAKMQWAQYWRNVVKWYSVIIEGWPEQIPFANLSTVSNSLPELEMLLRKWRSGAIYWKRLTPEELERMDEERDTGIEDGAIRQRKKVYKSMEMVSSDDEEENPDVVPNTTNDIPGSPATPSPSSDIADTPVSSASSALTPLLVTDHVNTTPAPDPMLSQSINNPPFPDFVPQMTSPLFTSGSFEPGPDLNLPPGLNDFLSMFNPSFEPYSDGFNDGGSSSTFF</sequence>
<protein>
    <submittedName>
        <fullName evidence="3">Uncharacterized protein</fullName>
    </submittedName>
</protein>
<keyword evidence="4" id="KW-1185">Reference proteome</keyword>
<dbReference type="OrthoDB" id="2657487at2759"/>
<dbReference type="Proteomes" id="UP000714275">
    <property type="component" value="Unassembled WGS sequence"/>
</dbReference>
<organism evidence="3 4">
    <name type="scientific">Suillus placidus</name>
    <dbReference type="NCBI Taxonomy" id="48579"/>
    <lineage>
        <taxon>Eukaryota</taxon>
        <taxon>Fungi</taxon>
        <taxon>Dikarya</taxon>
        <taxon>Basidiomycota</taxon>
        <taxon>Agaricomycotina</taxon>
        <taxon>Agaricomycetes</taxon>
        <taxon>Agaricomycetidae</taxon>
        <taxon>Boletales</taxon>
        <taxon>Suillineae</taxon>
        <taxon>Suillaceae</taxon>
        <taxon>Suillus</taxon>
    </lineage>
</organism>
<feature type="region of interest" description="Disordered" evidence="2">
    <location>
        <begin position="669"/>
        <end position="715"/>
    </location>
</feature>
<gene>
    <name evidence="3" type="ORF">EV702DRAFT_1042316</name>
</gene>
<evidence type="ECO:0000313" key="3">
    <source>
        <dbReference type="EMBL" id="KAG1781179.1"/>
    </source>
</evidence>
<keyword evidence="1" id="KW-0175">Coiled coil</keyword>
<comment type="caution">
    <text evidence="3">The sequence shown here is derived from an EMBL/GenBank/DDBJ whole genome shotgun (WGS) entry which is preliminary data.</text>
</comment>
<dbReference type="EMBL" id="JABBWD010000006">
    <property type="protein sequence ID" value="KAG1781179.1"/>
    <property type="molecule type" value="Genomic_DNA"/>
</dbReference>
<accession>A0A9P7A2C6</accession>
<evidence type="ECO:0000256" key="1">
    <source>
        <dbReference type="SAM" id="Coils"/>
    </source>
</evidence>
<name>A0A9P7A2C6_9AGAM</name>
<feature type="compositionally biased region" description="Polar residues" evidence="2">
    <location>
        <begin position="703"/>
        <end position="715"/>
    </location>
</feature>
<feature type="coiled-coil region" evidence="1">
    <location>
        <begin position="455"/>
        <end position="508"/>
    </location>
</feature>
<reference evidence="3" key="1">
    <citation type="journal article" date="2020" name="New Phytol.">
        <title>Comparative genomics reveals dynamic genome evolution in host specialist ectomycorrhizal fungi.</title>
        <authorList>
            <person name="Lofgren L.A."/>
            <person name="Nguyen N.H."/>
            <person name="Vilgalys R."/>
            <person name="Ruytinx J."/>
            <person name="Liao H.L."/>
            <person name="Branco S."/>
            <person name="Kuo A."/>
            <person name="LaButti K."/>
            <person name="Lipzen A."/>
            <person name="Andreopoulos W."/>
            <person name="Pangilinan J."/>
            <person name="Riley R."/>
            <person name="Hundley H."/>
            <person name="Na H."/>
            <person name="Barry K."/>
            <person name="Grigoriev I.V."/>
            <person name="Stajich J.E."/>
            <person name="Kennedy P.G."/>
        </authorList>
    </citation>
    <scope>NUCLEOTIDE SEQUENCE</scope>
    <source>
        <strain evidence="3">DOB743</strain>
    </source>
</reference>
<dbReference type="AlphaFoldDB" id="A0A9P7A2C6"/>
<proteinExistence type="predicted"/>
<evidence type="ECO:0000256" key="2">
    <source>
        <dbReference type="SAM" id="MobiDB-lite"/>
    </source>
</evidence>
<evidence type="ECO:0000313" key="4">
    <source>
        <dbReference type="Proteomes" id="UP000714275"/>
    </source>
</evidence>